<feature type="binding site" evidence="5 7">
    <location>
        <position position="303"/>
    </location>
    <ligand>
        <name>substrate</name>
    </ligand>
</feature>
<evidence type="ECO:0000256" key="5">
    <source>
        <dbReference type="HAMAP-Rule" id="MF_01201"/>
    </source>
</evidence>
<protein>
    <recommendedName>
        <fullName evidence="5">Alanine racemase</fullName>
        <ecNumber evidence="5">5.1.1.1</ecNumber>
    </recommendedName>
</protein>
<dbReference type="InterPro" id="IPR001608">
    <property type="entry name" value="Ala_racemase_N"/>
</dbReference>
<gene>
    <name evidence="9" type="ORF">SAMN05660964_02498</name>
</gene>
<dbReference type="Pfam" id="PF00842">
    <property type="entry name" value="Ala_racemase_C"/>
    <property type="match status" value="1"/>
</dbReference>
<evidence type="ECO:0000313" key="10">
    <source>
        <dbReference type="Proteomes" id="UP000199397"/>
    </source>
</evidence>
<comment type="catalytic activity">
    <reaction evidence="1 5">
        <text>L-alanine = D-alanine</text>
        <dbReference type="Rhea" id="RHEA:20249"/>
        <dbReference type="ChEBI" id="CHEBI:57416"/>
        <dbReference type="ChEBI" id="CHEBI:57972"/>
        <dbReference type="EC" id="5.1.1.1"/>
    </reaction>
</comment>
<feature type="active site" description="Proton acceptor; specific for D-alanine" evidence="5">
    <location>
        <position position="35"/>
    </location>
</feature>
<dbReference type="GO" id="GO:0030632">
    <property type="term" value="P:D-alanine biosynthetic process"/>
    <property type="evidence" value="ECO:0007669"/>
    <property type="project" value="UniProtKB-UniRule"/>
</dbReference>
<keyword evidence="4 5" id="KW-0413">Isomerase</keyword>
<dbReference type="RefSeq" id="WP_093069110.1">
    <property type="nucleotide sequence ID" value="NZ_FNQP01000014.1"/>
</dbReference>
<keyword evidence="10" id="KW-1185">Reference proteome</keyword>
<evidence type="ECO:0000256" key="3">
    <source>
        <dbReference type="ARBA" id="ARBA00022898"/>
    </source>
</evidence>
<reference evidence="9 10" key="1">
    <citation type="submission" date="2016-10" db="EMBL/GenBank/DDBJ databases">
        <authorList>
            <person name="de Groot N.N."/>
        </authorList>
    </citation>
    <scope>NUCLEOTIDE SEQUENCE [LARGE SCALE GENOMIC DNA]</scope>
    <source>
        <strain evidence="9 10">DSM 21228</strain>
    </source>
</reference>
<dbReference type="PRINTS" id="PR00992">
    <property type="entry name" value="ALARACEMASE"/>
</dbReference>
<dbReference type="SUPFAM" id="SSF51419">
    <property type="entry name" value="PLP-binding barrel"/>
    <property type="match status" value="1"/>
</dbReference>
<evidence type="ECO:0000256" key="6">
    <source>
        <dbReference type="PIRSR" id="PIRSR600821-50"/>
    </source>
</evidence>
<comment type="cofactor">
    <cofactor evidence="2 5 6">
        <name>pyridoxal 5'-phosphate</name>
        <dbReference type="ChEBI" id="CHEBI:597326"/>
    </cofactor>
</comment>
<evidence type="ECO:0000256" key="7">
    <source>
        <dbReference type="PIRSR" id="PIRSR600821-52"/>
    </source>
</evidence>
<dbReference type="Gene3D" id="3.20.20.10">
    <property type="entry name" value="Alanine racemase"/>
    <property type="match status" value="1"/>
</dbReference>
<evidence type="ECO:0000256" key="4">
    <source>
        <dbReference type="ARBA" id="ARBA00023235"/>
    </source>
</evidence>
<evidence type="ECO:0000259" key="8">
    <source>
        <dbReference type="SMART" id="SM01005"/>
    </source>
</evidence>
<dbReference type="PANTHER" id="PTHR30511">
    <property type="entry name" value="ALANINE RACEMASE"/>
    <property type="match status" value="1"/>
</dbReference>
<sequence length="357" mass="38931">MKRSARAIIDTAALRHNLARCRDAAPNSLAMAVIKANAYGHNMLKTAESLSNANGFAVSCLQEAVELRQARFIHPILVLQGFSNLQGMKAAAEHRFRVVLHDLSQLELLDSAPSSVKLDVALKLDTGMHRLGFPVEQAPHLFERLSKHHNVKPTPWLMTHMACADELDNPKTSQQLESFAKYTTGLQAPRSVGNSASILGWPQTHVNWVRPGIMLYGSSPFVNGDAKRDGLQAVMTLVAPLISIHTIPKGESIGYGASWTCPEDTRTGVVAIGYADGYPRHAPTGTPVWVNGKQTRILGRVSMDMIVIDLTAIEARVGDQVELWGKNLSVDRVAQAAGTISYELLCNAGNLCKHEYL</sequence>
<dbReference type="Proteomes" id="UP000199397">
    <property type="component" value="Unassembled WGS sequence"/>
</dbReference>
<dbReference type="SMART" id="SM01005">
    <property type="entry name" value="Ala_racemase_C"/>
    <property type="match status" value="1"/>
</dbReference>
<dbReference type="Gene3D" id="2.40.37.10">
    <property type="entry name" value="Lyase, Ornithine Decarboxylase, Chain A, domain 1"/>
    <property type="match status" value="1"/>
</dbReference>
<organism evidence="9 10">
    <name type="scientific">Thiothrix caldifontis</name>
    <dbReference type="NCBI Taxonomy" id="525918"/>
    <lineage>
        <taxon>Bacteria</taxon>
        <taxon>Pseudomonadati</taxon>
        <taxon>Pseudomonadota</taxon>
        <taxon>Gammaproteobacteria</taxon>
        <taxon>Thiotrichales</taxon>
        <taxon>Thiotrichaceae</taxon>
        <taxon>Thiothrix</taxon>
    </lineage>
</organism>
<dbReference type="AlphaFoldDB" id="A0A1H4E7M6"/>
<dbReference type="GO" id="GO:0005829">
    <property type="term" value="C:cytosol"/>
    <property type="evidence" value="ECO:0007669"/>
    <property type="project" value="TreeGrafter"/>
</dbReference>
<dbReference type="EC" id="5.1.1.1" evidence="5"/>
<dbReference type="STRING" id="525918.SAMN05660964_02498"/>
<comment type="pathway">
    <text evidence="5">Amino-acid biosynthesis; D-alanine biosynthesis; D-alanine from L-alanine: step 1/1.</text>
</comment>
<evidence type="ECO:0000256" key="2">
    <source>
        <dbReference type="ARBA" id="ARBA00001933"/>
    </source>
</evidence>
<dbReference type="CDD" id="cd06827">
    <property type="entry name" value="PLPDE_III_AR_proteobact"/>
    <property type="match status" value="1"/>
</dbReference>
<comment type="function">
    <text evidence="5">Catalyzes the interconversion of L-alanine and D-alanine. May also act on other amino acids.</text>
</comment>
<dbReference type="InterPro" id="IPR000821">
    <property type="entry name" value="Ala_racemase"/>
</dbReference>
<feature type="modified residue" description="N6-(pyridoxal phosphate)lysine" evidence="5 6">
    <location>
        <position position="35"/>
    </location>
</feature>
<dbReference type="EMBL" id="FNQP01000014">
    <property type="protein sequence ID" value="SEA81033.1"/>
    <property type="molecule type" value="Genomic_DNA"/>
</dbReference>
<dbReference type="PANTHER" id="PTHR30511:SF0">
    <property type="entry name" value="ALANINE RACEMASE, CATABOLIC-RELATED"/>
    <property type="match status" value="1"/>
</dbReference>
<dbReference type="GO" id="GO:0008784">
    <property type="term" value="F:alanine racemase activity"/>
    <property type="evidence" value="ECO:0007669"/>
    <property type="project" value="UniProtKB-UniRule"/>
</dbReference>
<name>A0A1H4E7M6_9GAMM</name>
<dbReference type="Pfam" id="PF01168">
    <property type="entry name" value="Ala_racemase_N"/>
    <property type="match status" value="1"/>
</dbReference>
<dbReference type="OrthoDB" id="9813814at2"/>
<feature type="active site" description="Proton acceptor; specific for L-alanine" evidence="5">
    <location>
        <position position="255"/>
    </location>
</feature>
<dbReference type="SUPFAM" id="SSF50621">
    <property type="entry name" value="Alanine racemase C-terminal domain-like"/>
    <property type="match status" value="1"/>
</dbReference>
<dbReference type="GO" id="GO:0030170">
    <property type="term" value="F:pyridoxal phosphate binding"/>
    <property type="evidence" value="ECO:0007669"/>
    <property type="project" value="UniProtKB-UniRule"/>
</dbReference>
<dbReference type="InterPro" id="IPR009006">
    <property type="entry name" value="Ala_racemase/Decarboxylase_C"/>
</dbReference>
<comment type="similarity">
    <text evidence="5">Belongs to the alanine racemase family.</text>
</comment>
<accession>A0A1H4E7M6</accession>
<dbReference type="InterPro" id="IPR029066">
    <property type="entry name" value="PLP-binding_barrel"/>
</dbReference>
<feature type="binding site" evidence="5 7">
    <location>
        <position position="130"/>
    </location>
    <ligand>
        <name>substrate</name>
    </ligand>
</feature>
<dbReference type="NCBIfam" id="TIGR00492">
    <property type="entry name" value="alr"/>
    <property type="match status" value="1"/>
</dbReference>
<evidence type="ECO:0000256" key="1">
    <source>
        <dbReference type="ARBA" id="ARBA00000316"/>
    </source>
</evidence>
<dbReference type="InterPro" id="IPR011079">
    <property type="entry name" value="Ala_racemase_C"/>
</dbReference>
<dbReference type="HAMAP" id="MF_01201">
    <property type="entry name" value="Ala_racemase"/>
    <property type="match status" value="1"/>
</dbReference>
<evidence type="ECO:0000313" key="9">
    <source>
        <dbReference type="EMBL" id="SEA81033.1"/>
    </source>
</evidence>
<dbReference type="UniPathway" id="UPA00042">
    <property type="reaction ID" value="UER00497"/>
</dbReference>
<feature type="domain" description="Alanine racemase C-terminal" evidence="8">
    <location>
        <begin position="234"/>
        <end position="357"/>
    </location>
</feature>
<keyword evidence="3 5" id="KW-0663">Pyridoxal phosphate</keyword>
<proteinExistence type="inferred from homology"/>
<dbReference type="FunFam" id="3.20.20.10:FF:000002">
    <property type="entry name" value="Alanine racemase"/>
    <property type="match status" value="1"/>
</dbReference>